<dbReference type="GO" id="GO:0050909">
    <property type="term" value="P:sensory perception of taste"/>
    <property type="evidence" value="ECO:0007669"/>
    <property type="project" value="InterPro"/>
</dbReference>
<dbReference type="PANTHER" id="PTHR21421:SF29">
    <property type="entry name" value="GUSTATORY RECEPTOR 5A FOR TREHALOSE-RELATED"/>
    <property type="match status" value="1"/>
</dbReference>
<evidence type="ECO:0000313" key="6">
    <source>
        <dbReference type="EMBL" id="CAH1786853.1"/>
    </source>
</evidence>
<evidence type="ECO:0000256" key="2">
    <source>
        <dbReference type="ARBA" id="ARBA00022692"/>
    </source>
</evidence>
<evidence type="ECO:0000256" key="3">
    <source>
        <dbReference type="ARBA" id="ARBA00022989"/>
    </source>
</evidence>
<dbReference type="EMBL" id="CAIIXF020000006">
    <property type="protein sequence ID" value="CAH1786853.1"/>
    <property type="molecule type" value="Genomic_DNA"/>
</dbReference>
<evidence type="ECO:0000256" key="1">
    <source>
        <dbReference type="ARBA" id="ARBA00004141"/>
    </source>
</evidence>
<proteinExistence type="predicted"/>
<protein>
    <submittedName>
        <fullName evidence="6">Uncharacterized protein</fullName>
    </submittedName>
</protein>
<evidence type="ECO:0000313" key="7">
    <source>
        <dbReference type="Proteomes" id="UP000749559"/>
    </source>
</evidence>
<gene>
    <name evidence="6" type="ORF">OFUS_LOCUS12665</name>
</gene>
<comment type="caution">
    <text evidence="6">The sequence shown here is derived from an EMBL/GenBank/DDBJ whole genome shotgun (WGS) entry which is preliminary data.</text>
</comment>
<dbReference type="Pfam" id="PF08395">
    <property type="entry name" value="7tm_7"/>
    <property type="match status" value="1"/>
</dbReference>
<evidence type="ECO:0000256" key="4">
    <source>
        <dbReference type="ARBA" id="ARBA00023136"/>
    </source>
</evidence>
<sequence length="551" mass="62696">MSGNITNLMSKFGNNSVGVAPTEDVEGMHNADIELENAIQEIVENASNEDNNVNNERHSKDVLALAMRRLSVRNNLNTDERRIENDRKATKESIDEIKVKNNDAYTLKIETNIKCNNINAYPDDLNISDEEQNLAFTYEDTKLYRLIKPLIISLKIGGLFFYPNYKRTQNGKIKKGISKLQMYSIGICFLVILNCLRSASFYTGHNELDHKLFFKSTMSIWWMECSFKAVTFFVACISVDKMRGLFIAIDDVLQEAVIDKYRKKLAKQVKVQTIKIWMLAIINIGGTVYCVFGPHELSDLFNLSLAPLPVDFPYLVPFQILNVFMHCINVMVALFPLGFYTTICFLLYYEFKELHENFAKDISKSGEISKNLEDIRLRHQSLSKCVEKADAIFSYYIAVIYTTNLPLSCVVLYNMIYHQLHISQTLLNCFWCVSVLVQSASVSMMGAIVNAQAHAPLTDIYSIRVLSASNEHQLQISMFLHKLTGSSIGLTALDMFVINRPTILTIIGMLLTYFVLLVQFKMPTGTSICDCNITQKSMDTVDNYYANKTEL</sequence>
<accession>A0A8J1TYH9</accession>
<organism evidence="6 7">
    <name type="scientific">Owenia fusiformis</name>
    <name type="common">Polychaete worm</name>
    <dbReference type="NCBI Taxonomy" id="6347"/>
    <lineage>
        <taxon>Eukaryota</taxon>
        <taxon>Metazoa</taxon>
        <taxon>Spiralia</taxon>
        <taxon>Lophotrochozoa</taxon>
        <taxon>Annelida</taxon>
        <taxon>Polychaeta</taxon>
        <taxon>Sedentaria</taxon>
        <taxon>Canalipalpata</taxon>
        <taxon>Sabellida</taxon>
        <taxon>Oweniida</taxon>
        <taxon>Oweniidae</taxon>
        <taxon>Owenia</taxon>
    </lineage>
</organism>
<dbReference type="GO" id="GO:0016020">
    <property type="term" value="C:membrane"/>
    <property type="evidence" value="ECO:0007669"/>
    <property type="project" value="UniProtKB-SubCell"/>
</dbReference>
<dbReference type="GO" id="GO:0038023">
    <property type="term" value="F:signaling receptor activity"/>
    <property type="evidence" value="ECO:0007669"/>
    <property type="project" value="UniProtKB-ARBA"/>
</dbReference>
<dbReference type="OrthoDB" id="6478931at2759"/>
<name>A0A8J1TYH9_OWEFU</name>
<evidence type="ECO:0000256" key="5">
    <source>
        <dbReference type="ARBA" id="ARBA00023170"/>
    </source>
</evidence>
<dbReference type="InterPro" id="IPR013604">
    <property type="entry name" value="7TM_chemorcpt"/>
</dbReference>
<dbReference type="AlphaFoldDB" id="A0A8J1TYH9"/>
<keyword evidence="5" id="KW-0675">Receptor</keyword>
<dbReference type="Proteomes" id="UP000749559">
    <property type="component" value="Unassembled WGS sequence"/>
</dbReference>
<keyword evidence="2" id="KW-0812">Transmembrane</keyword>
<dbReference type="GO" id="GO:0051606">
    <property type="term" value="P:detection of stimulus"/>
    <property type="evidence" value="ECO:0007669"/>
    <property type="project" value="UniProtKB-ARBA"/>
</dbReference>
<dbReference type="PANTHER" id="PTHR21421">
    <property type="entry name" value="GUSTATORY RECEPTOR"/>
    <property type="match status" value="1"/>
</dbReference>
<keyword evidence="7" id="KW-1185">Reference proteome</keyword>
<keyword evidence="4" id="KW-0472">Membrane</keyword>
<comment type="subcellular location">
    <subcellularLocation>
        <location evidence="1">Membrane</location>
        <topology evidence="1">Multi-pass membrane protein</topology>
    </subcellularLocation>
</comment>
<reference evidence="6" key="1">
    <citation type="submission" date="2022-03" db="EMBL/GenBank/DDBJ databases">
        <authorList>
            <person name="Martin C."/>
        </authorList>
    </citation>
    <scope>NUCLEOTIDE SEQUENCE</scope>
</reference>
<keyword evidence="3" id="KW-1133">Transmembrane helix</keyword>